<dbReference type="AlphaFoldDB" id="A0A9J5YUG8"/>
<protein>
    <submittedName>
        <fullName evidence="1">Uncharacterized protein</fullName>
    </submittedName>
</protein>
<gene>
    <name evidence="1" type="ORF">H5410_024977</name>
</gene>
<reference evidence="1 2" key="1">
    <citation type="submission" date="2020-09" db="EMBL/GenBank/DDBJ databases">
        <title>De no assembly of potato wild relative species, Solanum commersonii.</title>
        <authorList>
            <person name="Cho K."/>
        </authorList>
    </citation>
    <scope>NUCLEOTIDE SEQUENCE [LARGE SCALE GENOMIC DNA]</scope>
    <source>
        <strain evidence="1">LZ3.2</strain>
        <tissue evidence="1">Leaf</tissue>
    </source>
</reference>
<dbReference type="EMBL" id="JACXVP010000005">
    <property type="protein sequence ID" value="KAG5603485.1"/>
    <property type="molecule type" value="Genomic_DNA"/>
</dbReference>
<accession>A0A9J5YUG8</accession>
<evidence type="ECO:0000313" key="2">
    <source>
        <dbReference type="Proteomes" id="UP000824120"/>
    </source>
</evidence>
<dbReference type="OrthoDB" id="566751at2759"/>
<dbReference type="PANTHER" id="PTHR37178">
    <property type="entry name" value="PLANT/PROTEIN"/>
    <property type="match status" value="1"/>
</dbReference>
<comment type="caution">
    <text evidence="1">The sequence shown here is derived from an EMBL/GenBank/DDBJ whole genome shotgun (WGS) entry which is preliminary data.</text>
</comment>
<evidence type="ECO:0000313" key="1">
    <source>
        <dbReference type="EMBL" id="KAG5603485.1"/>
    </source>
</evidence>
<dbReference type="Proteomes" id="UP000824120">
    <property type="component" value="Chromosome 5"/>
</dbReference>
<proteinExistence type="predicted"/>
<sequence>MLNHKNLENRKLQRRFTKTLQLPTHNKLLFFFSSLPTTFPISIFSSYTLDNSLFLSMDSLSSVSPSIVLPSGKLIRHHNHRRRISVFSSHAKLKGFPRYRISIFNGSSGRTRSISVCCKLSTSGGDEEKEEEEESLRRDDEVERALRMDGTIPGTPNEFVEQVSSRAYDMRRHLQQSFDSSSYDVLEANPWRETPKPVYVLTQRENQLCTMKTRRNRSEVERELGMLFSKGGKWKNRAKQPEADTRFQMLVEDITEGVLVFEDENEAAKYCDLLQGGGQGCEGVAEIEASSVFDLCRKMRALAVLFRRGRTPPLPESLKLNLRARKRSLEDQENVM</sequence>
<dbReference type="PANTHER" id="PTHR37178:SF1">
    <property type="entry name" value="PLANT_PROTEIN"/>
    <property type="match status" value="1"/>
</dbReference>
<name>A0A9J5YUG8_SOLCO</name>
<organism evidence="1 2">
    <name type="scientific">Solanum commersonii</name>
    <name type="common">Commerson's wild potato</name>
    <name type="synonym">Commerson's nightshade</name>
    <dbReference type="NCBI Taxonomy" id="4109"/>
    <lineage>
        <taxon>Eukaryota</taxon>
        <taxon>Viridiplantae</taxon>
        <taxon>Streptophyta</taxon>
        <taxon>Embryophyta</taxon>
        <taxon>Tracheophyta</taxon>
        <taxon>Spermatophyta</taxon>
        <taxon>Magnoliopsida</taxon>
        <taxon>eudicotyledons</taxon>
        <taxon>Gunneridae</taxon>
        <taxon>Pentapetalae</taxon>
        <taxon>asterids</taxon>
        <taxon>lamiids</taxon>
        <taxon>Solanales</taxon>
        <taxon>Solanaceae</taxon>
        <taxon>Solanoideae</taxon>
        <taxon>Solaneae</taxon>
        <taxon>Solanum</taxon>
    </lineage>
</organism>
<keyword evidence="2" id="KW-1185">Reference proteome</keyword>